<reference evidence="12 13" key="1">
    <citation type="journal article" date="2016" name="Sci. Rep.">
        <title>Metabolic traits of an uncultured archaeal lineage -MSBL1- from brine pools of the Red Sea.</title>
        <authorList>
            <person name="Mwirichia R."/>
            <person name="Alam I."/>
            <person name="Rashid M."/>
            <person name="Vinu M."/>
            <person name="Ba-Alawi W."/>
            <person name="Anthony Kamau A."/>
            <person name="Kamanda Ngugi D."/>
            <person name="Goker M."/>
            <person name="Klenk H.P."/>
            <person name="Bajic V."/>
            <person name="Stingl U."/>
        </authorList>
    </citation>
    <scope>NUCLEOTIDE SEQUENCE [LARGE SCALE GENOMIC DNA]</scope>
    <source>
        <strain evidence="12">SCGC-AAA261O19</strain>
    </source>
</reference>
<dbReference type="PROSITE" id="PS01079">
    <property type="entry name" value="MOCF_BIOSYNTHESIS_2"/>
    <property type="match status" value="1"/>
</dbReference>
<evidence type="ECO:0000256" key="1">
    <source>
        <dbReference type="ARBA" id="ARBA00001946"/>
    </source>
</evidence>
<accession>A0A133VAH3</accession>
<dbReference type="Pfam" id="PF00994">
    <property type="entry name" value="MoCF_biosynth"/>
    <property type="match status" value="1"/>
</dbReference>
<feature type="domain" description="MoaB/Mog" evidence="11">
    <location>
        <begin position="186"/>
        <end position="325"/>
    </location>
</feature>
<dbReference type="PANTHER" id="PTHR10192:SF5">
    <property type="entry name" value="GEPHYRIN"/>
    <property type="match status" value="1"/>
</dbReference>
<dbReference type="GO" id="GO:0061599">
    <property type="term" value="F:molybdopterin molybdotransferase activity"/>
    <property type="evidence" value="ECO:0007669"/>
    <property type="project" value="UniProtKB-EC"/>
</dbReference>
<keyword evidence="8" id="KW-0460">Magnesium</keyword>
<evidence type="ECO:0000313" key="12">
    <source>
        <dbReference type="EMBL" id="KXB03430.1"/>
    </source>
</evidence>
<evidence type="ECO:0000256" key="4">
    <source>
        <dbReference type="ARBA" id="ARBA00013269"/>
    </source>
</evidence>
<comment type="cofactor">
    <cofactor evidence="1">
        <name>Mg(2+)</name>
        <dbReference type="ChEBI" id="CHEBI:18420"/>
    </cofactor>
</comment>
<comment type="similarity">
    <text evidence="3">Belongs to the MoeA family.</text>
</comment>
<protein>
    <recommendedName>
        <fullName evidence="4">molybdopterin molybdotransferase</fullName>
        <ecNumber evidence="4">2.10.1.1</ecNumber>
    </recommendedName>
</protein>
<name>A0A133VAH3_9EURY</name>
<dbReference type="SUPFAM" id="SSF53218">
    <property type="entry name" value="Molybdenum cofactor biosynthesis proteins"/>
    <property type="match status" value="1"/>
</dbReference>
<evidence type="ECO:0000256" key="3">
    <source>
        <dbReference type="ARBA" id="ARBA00010763"/>
    </source>
</evidence>
<evidence type="ECO:0000313" key="13">
    <source>
        <dbReference type="Proteomes" id="UP000070076"/>
    </source>
</evidence>
<dbReference type="NCBIfam" id="TIGR00177">
    <property type="entry name" value="molyb_syn"/>
    <property type="match status" value="1"/>
</dbReference>
<dbReference type="InterPro" id="IPR036135">
    <property type="entry name" value="MoeA_linker/N_sf"/>
</dbReference>
<evidence type="ECO:0000256" key="9">
    <source>
        <dbReference type="ARBA" id="ARBA00023150"/>
    </source>
</evidence>
<dbReference type="FunFam" id="2.170.190.11:FF:000001">
    <property type="entry name" value="Molybdopterin molybdenumtransferase"/>
    <property type="match status" value="1"/>
</dbReference>
<dbReference type="Gene3D" id="3.90.105.10">
    <property type="entry name" value="Molybdopterin biosynthesis moea protein, domain 2"/>
    <property type="match status" value="1"/>
</dbReference>
<dbReference type="InterPro" id="IPR036425">
    <property type="entry name" value="MoaB/Mog-like_dom_sf"/>
</dbReference>
<dbReference type="InterPro" id="IPR005110">
    <property type="entry name" value="MoeA_linker/N"/>
</dbReference>
<keyword evidence="13" id="KW-1185">Reference proteome</keyword>
<gene>
    <name evidence="12" type="ORF">AKJ48_03895</name>
</gene>
<dbReference type="GO" id="GO:0005737">
    <property type="term" value="C:cytoplasm"/>
    <property type="evidence" value="ECO:0007669"/>
    <property type="project" value="TreeGrafter"/>
</dbReference>
<evidence type="ECO:0000256" key="7">
    <source>
        <dbReference type="ARBA" id="ARBA00022723"/>
    </source>
</evidence>
<evidence type="ECO:0000256" key="5">
    <source>
        <dbReference type="ARBA" id="ARBA00022505"/>
    </source>
</evidence>
<dbReference type="Gene3D" id="2.40.340.10">
    <property type="entry name" value="MoeA, C-terminal, domain IV"/>
    <property type="match status" value="1"/>
</dbReference>
<dbReference type="Gene3D" id="3.40.980.10">
    <property type="entry name" value="MoaB/Mog-like domain"/>
    <property type="match status" value="1"/>
</dbReference>
<dbReference type="InterPro" id="IPR038987">
    <property type="entry name" value="MoeA-like"/>
</dbReference>
<keyword evidence="6" id="KW-0808">Transferase</keyword>
<dbReference type="EMBL" id="LHYB01000070">
    <property type="protein sequence ID" value="KXB03430.1"/>
    <property type="molecule type" value="Genomic_DNA"/>
</dbReference>
<dbReference type="UniPathway" id="UPA00344"/>
<keyword evidence="7" id="KW-0479">Metal-binding</keyword>
<comment type="caution">
    <text evidence="12">The sequence shown here is derived from an EMBL/GenBank/DDBJ whole genome shotgun (WGS) entry which is preliminary data.</text>
</comment>
<dbReference type="CDD" id="cd00887">
    <property type="entry name" value="MoeA"/>
    <property type="match status" value="1"/>
</dbReference>
<dbReference type="FunFam" id="3.40.980.10:FF:000004">
    <property type="entry name" value="Molybdopterin molybdenumtransferase"/>
    <property type="match status" value="1"/>
</dbReference>
<dbReference type="InterPro" id="IPR036688">
    <property type="entry name" value="MoeA_C_domain_IV_sf"/>
</dbReference>
<evidence type="ECO:0000256" key="2">
    <source>
        <dbReference type="ARBA" id="ARBA00005046"/>
    </source>
</evidence>
<evidence type="ECO:0000259" key="11">
    <source>
        <dbReference type="SMART" id="SM00852"/>
    </source>
</evidence>
<evidence type="ECO:0000256" key="6">
    <source>
        <dbReference type="ARBA" id="ARBA00022679"/>
    </source>
</evidence>
<dbReference type="EC" id="2.10.1.1" evidence="4"/>
<dbReference type="FunFam" id="2.40.340.10:FF:000005">
    <property type="entry name" value="Molybdopterin molybdenumtransferase MoeA"/>
    <property type="match status" value="1"/>
</dbReference>
<organism evidence="12 13">
    <name type="scientific">candidate division MSBL1 archaeon SCGC-AAA261O19</name>
    <dbReference type="NCBI Taxonomy" id="1698277"/>
    <lineage>
        <taxon>Archaea</taxon>
        <taxon>Methanobacteriati</taxon>
        <taxon>Methanobacteriota</taxon>
        <taxon>candidate division MSBL1</taxon>
    </lineage>
</organism>
<dbReference type="SMART" id="SM00852">
    <property type="entry name" value="MoCF_biosynth"/>
    <property type="match status" value="1"/>
</dbReference>
<dbReference type="Proteomes" id="UP000070076">
    <property type="component" value="Unassembled WGS sequence"/>
</dbReference>
<evidence type="ECO:0000256" key="10">
    <source>
        <dbReference type="ARBA" id="ARBA00047317"/>
    </source>
</evidence>
<dbReference type="NCBIfam" id="NF045515">
    <property type="entry name" value="Glp_gephyrin"/>
    <property type="match status" value="1"/>
</dbReference>
<dbReference type="AlphaFoldDB" id="A0A133VAH3"/>
<sequence length="414" mass="43870">MKDFLKVVTLEDAQTKLADHWHPKRQTTIISLEEASGRILAEDVTSKINLPPFDRAAVDGYALQASDTFGVDETNPAKLSRIGEIHAGKQPEIKVGSGTCVAIATGAVMPEGADAVVMVEDASEVNGTIEIRRAVSPGENVSEKGSEIAEEESIALAGQKISPQVHGALHAAGVQEVKAFEKPKVAVISSGEELVEFGKELQLGQIYDINGPTICDSVRACGGEPTHLGIVSDDALEIKKRVRKALSKHDIIITSGGSSAGSKDILPETINELGEPGVIVHGLAQKPGKPTLIAIIKDKPIFGLPGYPVSALMVFNQLVAPYLRELSGIPEPELGSVQASLTKKIISARGRRELVPVKLIQGEEGTLARPLRRDSGAITSLANASGYIDVPLSQEILEEGEIVTVKLYEGSELA</sequence>
<dbReference type="Gene3D" id="2.170.190.11">
    <property type="entry name" value="Molybdopterin biosynthesis moea protein, domain 3"/>
    <property type="match status" value="1"/>
</dbReference>
<dbReference type="InterPro" id="IPR005111">
    <property type="entry name" value="MoeA_C_domain_IV"/>
</dbReference>
<dbReference type="PANTHER" id="PTHR10192">
    <property type="entry name" value="MOLYBDOPTERIN BIOSYNTHESIS PROTEIN"/>
    <property type="match status" value="1"/>
</dbReference>
<dbReference type="Pfam" id="PF03454">
    <property type="entry name" value="MoeA_C"/>
    <property type="match status" value="1"/>
</dbReference>
<dbReference type="PATRIC" id="fig|1698277.3.peg.793"/>
<dbReference type="Pfam" id="PF03453">
    <property type="entry name" value="MoeA_N"/>
    <property type="match status" value="1"/>
</dbReference>
<dbReference type="InterPro" id="IPR001453">
    <property type="entry name" value="MoaB/Mog_dom"/>
</dbReference>
<dbReference type="GO" id="GO:0046872">
    <property type="term" value="F:metal ion binding"/>
    <property type="evidence" value="ECO:0007669"/>
    <property type="project" value="UniProtKB-KW"/>
</dbReference>
<keyword evidence="9" id="KW-0501">Molybdenum cofactor biosynthesis</keyword>
<dbReference type="InterPro" id="IPR008284">
    <property type="entry name" value="MoCF_biosynth_CS"/>
</dbReference>
<dbReference type="GO" id="GO:0006777">
    <property type="term" value="P:Mo-molybdopterin cofactor biosynthetic process"/>
    <property type="evidence" value="ECO:0007669"/>
    <property type="project" value="UniProtKB-KW"/>
</dbReference>
<comment type="catalytic activity">
    <reaction evidence="10">
        <text>adenylyl-molybdopterin + molybdate = Mo-molybdopterin + AMP + H(+)</text>
        <dbReference type="Rhea" id="RHEA:35047"/>
        <dbReference type="ChEBI" id="CHEBI:15378"/>
        <dbReference type="ChEBI" id="CHEBI:36264"/>
        <dbReference type="ChEBI" id="CHEBI:62727"/>
        <dbReference type="ChEBI" id="CHEBI:71302"/>
        <dbReference type="ChEBI" id="CHEBI:456215"/>
        <dbReference type="EC" id="2.10.1.1"/>
    </reaction>
</comment>
<evidence type="ECO:0000256" key="8">
    <source>
        <dbReference type="ARBA" id="ARBA00022842"/>
    </source>
</evidence>
<keyword evidence="5" id="KW-0500">Molybdenum</keyword>
<dbReference type="SUPFAM" id="SSF63882">
    <property type="entry name" value="MoeA N-terminal region -like"/>
    <property type="match status" value="1"/>
</dbReference>
<dbReference type="SUPFAM" id="SSF63867">
    <property type="entry name" value="MoeA C-terminal domain-like"/>
    <property type="match status" value="1"/>
</dbReference>
<comment type="pathway">
    <text evidence="2">Cofactor biosynthesis; molybdopterin biosynthesis.</text>
</comment>
<proteinExistence type="inferred from homology"/>